<protein>
    <recommendedName>
        <fullName evidence="3">Ester cyclase</fullName>
    </recommendedName>
</protein>
<dbReference type="Gene3D" id="3.10.450.50">
    <property type="match status" value="1"/>
</dbReference>
<dbReference type="GO" id="GO:0030638">
    <property type="term" value="P:polyketide metabolic process"/>
    <property type="evidence" value="ECO:0007669"/>
    <property type="project" value="InterPro"/>
</dbReference>
<keyword evidence="2" id="KW-1185">Reference proteome</keyword>
<evidence type="ECO:0008006" key="3">
    <source>
        <dbReference type="Google" id="ProtNLM"/>
    </source>
</evidence>
<dbReference type="PANTHER" id="PTHR38436">
    <property type="entry name" value="POLYKETIDE CYCLASE SNOAL-LIKE DOMAIN"/>
    <property type="match status" value="1"/>
</dbReference>
<dbReference type="InterPro" id="IPR009959">
    <property type="entry name" value="Cyclase_SnoaL-like"/>
</dbReference>
<sequence length="138" mass="15277">MTTEENKTIVRRFYEEVINQGNVDAIDELMDTEHQDHGEVLFGSVHGREAIKQGIIAFTTVVPDYHVTVEDMVAEGDMVGVRGIMSGTQRGALLGVPATNRLMRWQGIAMFRLAGGKIVERWFNADSLSITQQLSAPS</sequence>
<name>A0A0D8ZWE9_9CYAN</name>
<evidence type="ECO:0000313" key="1">
    <source>
        <dbReference type="EMBL" id="KJH71566.1"/>
    </source>
</evidence>
<dbReference type="STRING" id="1618023.UH38_12315"/>
<comment type="caution">
    <text evidence="1">The sequence shown here is derived from an EMBL/GenBank/DDBJ whole genome shotgun (WGS) entry which is preliminary data.</text>
</comment>
<organism evidence="1 2">
    <name type="scientific">Aliterella atlantica CENA595</name>
    <dbReference type="NCBI Taxonomy" id="1618023"/>
    <lineage>
        <taxon>Bacteria</taxon>
        <taxon>Bacillati</taxon>
        <taxon>Cyanobacteriota</taxon>
        <taxon>Cyanophyceae</taxon>
        <taxon>Chroococcidiopsidales</taxon>
        <taxon>Aliterellaceae</taxon>
        <taxon>Aliterella</taxon>
    </lineage>
</organism>
<gene>
    <name evidence="1" type="ORF">UH38_12315</name>
</gene>
<reference evidence="1 2" key="1">
    <citation type="submission" date="2015-02" db="EMBL/GenBank/DDBJ databases">
        <title>Draft genome of a novel marine cyanobacterium (Chroococcales) isolated from South Atlantic Ocean.</title>
        <authorList>
            <person name="Rigonato J."/>
            <person name="Alvarenga D.O."/>
            <person name="Branco L.H."/>
            <person name="Varani A.M."/>
            <person name="Brandini F.P."/>
            <person name="Fiore M.F."/>
        </authorList>
    </citation>
    <scope>NUCLEOTIDE SEQUENCE [LARGE SCALE GENOMIC DNA]</scope>
    <source>
        <strain evidence="1 2">CENA595</strain>
    </source>
</reference>
<dbReference type="Proteomes" id="UP000032452">
    <property type="component" value="Unassembled WGS sequence"/>
</dbReference>
<accession>A0A0D8ZWE9</accession>
<proteinExistence type="predicted"/>
<dbReference type="OrthoDB" id="9182871at2"/>
<dbReference type="InterPro" id="IPR032710">
    <property type="entry name" value="NTF2-like_dom_sf"/>
</dbReference>
<evidence type="ECO:0000313" key="2">
    <source>
        <dbReference type="Proteomes" id="UP000032452"/>
    </source>
</evidence>
<dbReference type="PANTHER" id="PTHR38436:SF1">
    <property type="entry name" value="ESTER CYCLASE"/>
    <property type="match status" value="1"/>
</dbReference>
<dbReference type="SUPFAM" id="SSF54427">
    <property type="entry name" value="NTF2-like"/>
    <property type="match status" value="1"/>
</dbReference>
<dbReference type="AlphaFoldDB" id="A0A0D8ZWE9"/>
<dbReference type="PATRIC" id="fig|1618023.3.peg.4332"/>
<dbReference type="RefSeq" id="WP_045054946.1">
    <property type="nucleotide sequence ID" value="NZ_CAWMDP010000048.1"/>
</dbReference>
<dbReference type="EMBL" id="JYON01000011">
    <property type="protein sequence ID" value="KJH71566.1"/>
    <property type="molecule type" value="Genomic_DNA"/>
</dbReference>
<dbReference type="Pfam" id="PF07366">
    <property type="entry name" value="SnoaL"/>
    <property type="match status" value="1"/>
</dbReference>